<feature type="region of interest" description="Disordered" evidence="4">
    <location>
        <begin position="1"/>
        <end position="104"/>
    </location>
</feature>
<sequence>MPPRIPAARALSAPSPSGLLCRAFSSTPCRAAPPREAHPAQPHHTQPRSSPSAPSSSSSSSPSSTSSLLSINSADRYKRAGGHQQQQQQQHQHQHQHASQRGDAASRLLSRYKNRAETALRAKQAQLELLRNQKNSNDYLKQMPRRWDAGDVYSPHDLSPVEMQKWRKRSQRGGDVVDALGIRPLDMYKPSQNFSLVQEFTSSSGQITHSAGTGLRPANQRKIAKMIRRVQGMGIYPTIHDHPEMIRDDFFPERRDR</sequence>
<dbReference type="Pfam" id="PF01084">
    <property type="entry name" value="Ribosomal_S18"/>
    <property type="match status" value="1"/>
</dbReference>
<keyword evidence="8" id="KW-1185">Reference proteome</keyword>
<evidence type="ECO:0000256" key="4">
    <source>
        <dbReference type="SAM" id="MobiDB-lite"/>
    </source>
</evidence>
<dbReference type="SUPFAM" id="SSF46911">
    <property type="entry name" value="Ribosomal protein S18"/>
    <property type="match status" value="1"/>
</dbReference>
<evidence type="ECO:0000313" key="7">
    <source>
        <dbReference type="Proteomes" id="UP000245956"/>
    </source>
</evidence>
<name>A0A2U3E207_PURLI</name>
<keyword evidence="1" id="KW-0689">Ribosomal protein</keyword>
<dbReference type="Gene3D" id="4.10.640.10">
    <property type="entry name" value="Ribosomal protein S18"/>
    <property type="match status" value="1"/>
</dbReference>
<evidence type="ECO:0000313" key="8">
    <source>
        <dbReference type="Proteomes" id="UP001287286"/>
    </source>
</evidence>
<reference evidence="5" key="3">
    <citation type="submission" date="2023-11" db="EMBL/GenBank/DDBJ databases">
        <authorList>
            <person name="Beijen E."/>
            <person name="Ohm R.A."/>
        </authorList>
    </citation>
    <scope>NUCLEOTIDE SEQUENCE</scope>
    <source>
        <strain evidence="5">CBS 150709</strain>
    </source>
</reference>
<dbReference type="EMBL" id="LCWV01000014">
    <property type="protein sequence ID" value="PWI68529.1"/>
    <property type="molecule type" value="Genomic_DNA"/>
</dbReference>
<evidence type="ECO:0000313" key="6">
    <source>
        <dbReference type="EMBL" id="PWI68529.1"/>
    </source>
</evidence>
<feature type="compositionally biased region" description="Low complexity" evidence="4">
    <location>
        <begin position="49"/>
        <end position="70"/>
    </location>
</feature>
<comment type="caution">
    <text evidence="6">The sequence shown here is derived from an EMBL/GenBank/DDBJ whole genome shotgun (WGS) entry which is preliminary data.</text>
</comment>
<reference evidence="6" key="1">
    <citation type="submission" date="2015-05" db="EMBL/GenBank/DDBJ databases">
        <authorList>
            <person name="Wang D.B."/>
            <person name="Wang M."/>
        </authorList>
    </citation>
    <scope>NUCLEOTIDE SEQUENCE</scope>
    <source>
        <strain evidence="6">36-1</strain>
    </source>
</reference>
<proteinExistence type="predicted"/>
<dbReference type="InterPro" id="IPR001648">
    <property type="entry name" value="Ribosomal_bS18"/>
</dbReference>
<dbReference type="EMBL" id="JAWRVI010000001">
    <property type="protein sequence ID" value="KAK4095276.1"/>
    <property type="molecule type" value="Genomic_DNA"/>
</dbReference>
<evidence type="ECO:0000256" key="2">
    <source>
        <dbReference type="ARBA" id="ARBA00023274"/>
    </source>
</evidence>
<gene>
    <name evidence="6" type="ORF">PCL_01618</name>
    <name evidence="5" type="ORF">Purlil1_72</name>
</gene>
<evidence type="ECO:0000313" key="5">
    <source>
        <dbReference type="EMBL" id="KAK4095276.1"/>
    </source>
</evidence>
<accession>A0A2U3E207</accession>
<dbReference type="GO" id="GO:1990904">
    <property type="term" value="C:ribonucleoprotein complex"/>
    <property type="evidence" value="ECO:0007669"/>
    <property type="project" value="UniProtKB-KW"/>
</dbReference>
<dbReference type="GO" id="GO:0006412">
    <property type="term" value="P:translation"/>
    <property type="evidence" value="ECO:0007669"/>
    <property type="project" value="InterPro"/>
</dbReference>
<keyword evidence="2" id="KW-0687">Ribonucleoprotein</keyword>
<dbReference type="GO" id="GO:0003735">
    <property type="term" value="F:structural constituent of ribosome"/>
    <property type="evidence" value="ECO:0007669"/>
    <property type="project" value="InterPro"/>
</dbReference>
<dbReference type="Proteomes" id="UP000245956">
    <property type="component" value="Unassembled WGS sequence"/>
</dbReference>
<reference evidence="5 8" key="4">
    <citation type="journal article" date="2024" name="Microbiol. Resour. Announc.">
        <title>Genome annotations for the ascomycete fungi Trichoderma harzianum, Trichoderma aggressivum, and Purpureocillium lilacinum.</title>
        <authorList>
            <person name="Beijen E.P.W."/>
            <person name="Ohm R.A."/>
        </authorList>
    </citation>
    <scope>NUCLEOTIDE SEQUENCE [LARGE SCALE GENOMIC DNA]</scope>
    <source>
        <strain evidence="5 8">CBS 150709</strain>
    </source>
</reference>
<dbReference type="Proteomes" id="UP001287286">
    <property type="component" value="Unassembled WGS sequence"/>
</dbReference>
<dbReference type="AlphaFoldDB" id="A0A2U3E207"/>
<reference evidence="6 7" key="2">
    <citation type="journal article" date="2016" name="Front. Microbiol.">
        <title>Genome and transcriptome sequences reveal the specific parasitism of the nematophagous Purpureocillium lilacinum 36-1.</title>
        <authorList>
            <person name="Xie J."/>
            <person name="Li S."/>
            <person name="Mo C."/>
            <person name="Xiao X."/>
            <person name="Peng D."/>
            <person name="Wang G."/>
            <person name="Xiao Y."/>
        </authorList>
    </citation>
    <scope>NUCLEOTIDE SEQUENCE [LARGE SCALE GENOMIC DNA]</scope>
    <source>
        <strain evidence="6 7">36-1</strain>
    </source>
</reference>
<dbReference type="InterPro" id="IPR036870">
    <property type="entry name" value="Ribosomal_bS18_sf"/>
</dbReference>
<dbReference type="GO" id="GO:0005840">
    <property type="term" value="C:ribosome"/>
    <property type="evidence" value="ECO:0007669"/>
    <property type="project" value="UniProtKB-KW"/>
</dbReference>
<protein>
    <recommendedName>
        <fullName evidence="3">Small ribosomal subunit protein bS18m</fullName>
    </recommendedName>
</protein>
<organism evidence="6 7">
    <name type="scientific">Purpureocillium lilacinum</name>
    <name type="common">Paecilomyces lilacinus</name>
    <dbReference type="NCBI Taxonomy" id="33203"/>
    <lineage>
        <taxon>Eukaryota</taxon>
        <taxon>Fungi</taxon>
        <taxon>Dikarya</taxon>
        <taxon>Ascomycota</taxon>
        <taxon>Pezizomycotina</taxon>
        <taxon>Sordariomycetes</taxon>
        <taxon>Hypocreomycetidae</taxon>
        <taxon>Hypocreales</taxon>
        <taxon>Ophiocordycipitaceae</taxon>
        <taxon>Purpureocillium</taxon>
    </lineage>
</organism>
<evidence type="ECO:0000256" key="1">
    <source>
        <dbReference type="ARBA" id="ARBA00022980"/>
    </source>
</evidence>
<evidence type="ECO:0000256" key="3">
    <source>
        <dbReference type="ARBA" id="ARBA00035264"/>
    </source>
</evidence>
<feature type="compositionally biased region" description="Low complexity" evidence="4">
    <location>
        <begin position="1"/>
        <end position="20"/>
    </location>
</feature>